<proteinExistence type="predicted"/>
<evidence type="ECO:0000313" key="5">
    <source>
        <dbReference type="EMBL" id="MEX5729083.1"/>
    </source>
</evidence>
<keyword evidence="6" id="KW-1185">Reference proteome</keyword>
<dbReference type="InterPro" id="IPR036318">
    <property type="entry name" value="FAD-bd_PCMH-like_sf"/>
</dbReference>
<keyword evidence="2" id="KW-0274">FAD</keyword>
<organism evidence="5 6">
    <name type="scientific">Rhodovulum iodosum</name>
    <dbReference type="NCBI Taxonomy" id="68291"/>
    <lineage>
        <taxon>Bacteria</taxon>
        <taxon>Pseudomonadati</taxon>
        <taxon>Pseudomonadota</taxon>
        <taxon>Alphaproteobacteria</taxon>
        <taxon>Rhodobacterales</taxon>
        <taxon>Paracoccaceae</taxon>
        <taxon>Rhodovulum</taxon>
    </lineage>
</organism>
<dbReference type="RefSeq" id="WP_125404219.1">
    <property type="nucleotide sequence ID" value="NZ_JBEHHI010000002.1"/>
</dbReference>
<dbReference type="Gene3D" id="3.30.390.50">
    <property type="entry name" value="CO dehydrogenase flavoprotein, C-terminal domain"/>
    <property type="match status" value="1"/>
</dbReference>
<comment type="caution">
    <text evidence="5">The sequence shown here is derived from an EMBL/GenBank/DDBJ whole genome shotgun (WGS) entry which is preliminary data.</text>
</comment>
<dbReference type="InterPro" id="IPR051312">
    <property type="entry name" value="Diverse_Substr_Oxidored"/>
</dbReference>
<dbReference type="Pfam" id="PF03450">
    <property type="entry name" value="CO_deh_flav_C"/>
    <property type="match status" value="1"/>
</dbReference>
<protein>
    <submittedName>
        <fullName evidence="5">CO/xanthine dehydrogenase FAD-binding subunit</fullName>
    </submittedName>
</protein>
<dbReference type="Gene3D" id="3.30.465.10">
    <property type="match status" value="1"/>
</dbReference>
<keyword evidence="1" id="KW-0285">Flavoprotein</keyword>
<dbReference type="InterPro" id="IPR036683">
    <property type="entry name" value="CO_DH_flav_C_dom_sf"/>
</dbReference>
<evidence type="ECO:0000256" key="2">
    <source>
        <dbReference type="ARBA" id="ARBA00022827"/>
    </source>
</evidence>
<dbReference type="SUPFAM" id="SSF55447">
    <property type="entry name" value="CO dehydrogenase flavoprotein C-terminal domain-like"/>
    <property type="match status" value="1"/>
</dbReference>
<dbReference type="PANTHER" id="PTHR42659:SF2">
    <property type="entry name" value="XANTHINE DEHYDROGENASE SUBUNIT C-RELATED"/>
    <property type="match status" value="1"/>
</dbReference>
<name>A0ABV3XVJ0_9RHOB</name>
<dbReference type="PROSITE" id="PS51387">
    <property type="entry name" value="FAD_PCMH"/>
    <property type="match status" value="1"/>
</dbReference>
<dbReference type="EMBL" id="JBEHHI010000002">
    <property type="protein sequence ID" value="MEX5729083.1"/>
    <property type="molecule type" value="Genomic_DNA"/>
</dbReference>
<dbReference type="SMART" id="SM01092">
    <property type="entry name" value="CO_deh_flav_C"/>
    <property type="match status" value="1"/>
</dbReference>
<dbReference type="SUPFAM" id="SSF56176">
    <property type="entry name" value="FAD-binding/transporter-associated domain-like"/>
    <property type="match status" value="1"/>
</dbReference>
<sequence length="296" mass="30013">MRTIVQQGTRCTALAGYVRPDTLDSALAARAKGLRVAAGCTDLFAAVRGPALSGGILDITAIPELRAISETPEHWRLGATATWSDIRLAPLPPAFDGLKAAARELGAAQVQNAGTLGGNLVNASPAADGAPCLLTLEAEVELASRRGTRRLALGDFLTGPRQTALAEDELLTAVLVPKSAAAGHGAFLKLGARRFLVISIAMAAARLDLDGGRVRHAALAVGACSATARRLPAAEAALAGARADAGLAAAITADLVVPGLSPIDDLRASADYRAAAAVTLLRRAVAGLCTGREAAA</sequence>
<feature type="domain" description="FAD-binding PCMH-type" evidence="4">
    <location>
        <begin position="9"/>
        <end position="181"/>
    </location>
</feature>
<dbReference type="Proteomes" id="UP001560019">
    <property type="component" value="Unassembled WGS sequence"/>
</dbReference>
<reference evidence="5 6" key="1">
    <citation type="submission" date="2024-06" db="EMBL/GenBank/DDBJ databases">
        <title>Genome of Rhodovulum iodosum, a marine photoferrotroph.</title>
        <authorList>
            <person name="Bianchini G."/>
            <person name="Nikeleit V."/>
            <person name="Kappler A."/>
            <person name="Bryce C."/>
            <person name="Sanchez-Baracaldo P."/>
        </authorList>
    </citation>
    <scope>NUCLEOTIDE SEQUENCE [LARGE SCALE GENOMIC DNA]</scope>
    <source>
        <strain evidence="5 6">UT/N1</strain>
    </source>
</reference>
<evidence type="ECO:0000259" key="4">
    <source>
        <dbReference type="PROSITE" id="PS51387"/>
    </source>
</evidence>
<evidence type="ECO:0000313" key="6">
    <source>
        <dbReference type="Proteomes" id="UP001560019"/>
    </source>
</evidence>
<dbReference type="InterPro" id="IPR016166">
    <property type="entry name" value="FAD-bd_PCMH"/>
</dbReference>
<gene>
    <name evidence="5" type="ORF">Ga0609869_002436</name>
</gene>
<keyword evidence="3" id="KW-0560">Oxidoreductase</keyword>
<dbReference type="Pfam" id="PF00941">
    <property type="entry name" value="FAD_binding_5"/>
    <property type="match status" value="1"/>
</dbReference>
<accession>A0ABV3XVJ0</accession>
<evidence type="ECO:0000256" key="3">
    <source>
        <dbReference type="ARBA" id="ARBA00023002"/>
    </source>
</evidence>
<dbReference type="InterPro" id="IPR005107">
    <property type="entry name" value="CO_DH_flav_C"/>
</dbReference>
<dbReference type="InterPro" id="IPR002346">
    <property type="entry name" value="Mopterin_DH_FAD-bd"/>
</dbReference>
<evidence type="ECO:0000256" key="1">
    <source>
        <dbReference type="ARBA" id="ARBA00022630"/>
    </source>
</evidence>
<dbReference type="PANTHER" id="PTHR42659">
    <property type="entry name" value="XANTHINE DEHYDROGENASE SUBUNIT C-RELATED"/>
    <property type="match status" value="1"/>
</dbReference>
<dbReference type="InterPro" id="IPR016169">
    <property type="entry name" value="FAD-bd_PCMH_sub2"/>
</dbReference>